<dbReference type="Pfam" id="PF01384">
    <property type="entry name" value="PHO4"/>
    <property type="match status" value="1"/>
</dbReference>
<organism evidence="9 10">
    <name type="scientific">Acanthocheilonema viteae</name>
    <name type="common">Filarial nematode worm</name>
    <name type="synonym">Dipetalonema viteae</name>
    <dbReference type="NCBI Taxonomy" id="6277"/>
    <lineage>
        <taxon>Eukaryota</taxon>
        <taxon>Metazoa</taxon>
        <taxon>Ecdysozoa</taxon>
        <taxon>Nematoda</taxon>
        <taxon>Chromadorea</taxon>
        <taxon>Rhabditida</taxon>
        <taxon>Spirurina</taxon>
        <taxon>Spiruromorpha</taxon>
        <taxon>Filarioidea</taxon>
        <taxon>Onchocercidae</taxon>
        <taxon>Acanthocheilonema</taxon>
    </lineage>
</organism>
<feature type="transmembrane region" description="Helical" evidence="8">
    <location>
        <begin position="12"/>
        <end position="32"/>
    </location>
</feature>
<evidence type="ECO:0000256" key="5">
    <source>
        <dbReference type="ARBA" id="ARBA00022692"/>
    </source>
</evidence>
<feature type="transmembrane region" description="Helical" evidence="8">
    <location>
        <begin position="428"/>
        <end position="446"/>
    </location>
</feature>
<keyword evidence="3 8" id="KW-0813">Transport</keyword>
<dbReference type="EMBL" id="UPTC01000460">
    <property type="protein sequence ID" value="VBB28719.1"/>
    <property type="molecule type" value="Genomic_DNA"/>
</dbReference>
<dbReference type="PANTHER" id="PTHR11101">
    <property type="entry name" value="PHOSPHATE TRANSPORTER"/>
    <property type="match status" value="1"/>
</dbReference>
<evidence type="ECO:0000313" key="10">
    <source>
        <dbReference type="Proteomes" id="UP000276991"/>
    </source>
</evidence>
<comment type="function">
    <text evidence="8">Sodium-phosphate symporter.</text>
</comment>
<dbReference type="Proteomes" id="UP000276991">
    <property type="component" value="Unassembled WGS sequence"/>
</dbReference>
<sequence>MREALEAFQDEMFWTIIVGFFIASILAFAIGANDTANSFGTSVGSKVLTLQQAYLLASIFETLGATLLGYQVTDTMRKGVIDLAVYNGSENELMLGQISVLSGCGAWLLIATFLKLPVSTTHSIVGATLGYSLLARSTQGIRWWPVIRIFISWFLSPLLSGIVSILFYSFIDHAVLRRRRPLHCGLILLPPLYFFCVAVNIFAVMYNGSEFLGFDKMPTWIILVITFSVATVVALLVHFIMAPQLKKRILDYITSKMDAYKNVLELKTPALSTATLERDVIEAQNVRSLSHCEDGKYLTLGPTNSREQQLPEISVGLLNNNGNTTSGTMIEEESRMVSNNLQTSNTDGHHGLGTNTVRPTRSIETFFRSSKPEDPQASQLFSFLQVLTACFAGFAHGGNDVSNAIAPLVSLYAIYKENSVMQRSATPVWLLLYGAGGMCVGLWILGHRVIYTVGENLTKITPPSGFAIEFGAAVTVLASSKFGLPVSSTQCKVGSVVAVGVVQAGGSVKWSTFRNISLSWLVTLPVTGILSAVVMLVARSIVL</sequence>
<name>A0A498SFH3_ACAVI</name>
<dbReference type="STRING" id="6277.A0A498SFH3"/>
<gene>
    <name evidence="9" type="ORF">NAV_LOCUS3549</name>
</gene>
<evidence type="ECO:0000313" key="9">
    <source>
        <dbReference type="EMBL" id="VBB28719.1"/>
    </source>
</evidence>
<keyword evidence="5 8" id="KW-0812">Transmembrane</keyword>
<reference evidence="9 10" key="1">
    <citation type="submission" date="2018-08" db="EMBL/GenBank/DDBJ databases">
        <authorList>
            <person name="Laetsch R D."/>
            <person name="Stevens L."/>
            <person name="Kumar S."/>
            <person name="Blaxter L. M."/>
        </authorList>
    </citation>
    <scope>NUCLEOTIDE SEQUENCE [LARGE SCALE GENOMIC DNA]</scope>
</reference>
<feature type="transmembrane region" description="Helical" evidence="8">
    <location>
        <begin position="52"/>
        <end position="72"/>
    </location>
</feature>
<dbReference type="GO" id="GO:0005315">
    <property type="term" value="F:phosphate transmembrane transporter activity"/>
    <property type="evidence" value="ECO:0007669"/>
    <property type="project" value="InterPro"/>
</dbReference>
<evidence type="ECO:0000256" key="2">
    <source>
        <dbReference type="ARBA" id="ARBA00009916"/>
    </source>
</evidence>
<dbReference type="GO" id="GO:0035435">
    <property type="term" value="P:phosphate ion transmembrane transport"/>
    <property type="evidence" value="ECO:0007669"/>
    <property type="project" value="TreeGrafter"/>
</dbReference>
<proteinExistence type="inferred from homology"/>
<keyword evidence="6 8" id="KW-1133">Transmembrane helix</keyword>
<evidence type="ECO:0000256" key="4">
    <source>
        <dbReference type="ARBA" id="ARBA00022592"/>
    </source>
</evidence>
<feature type="transmembrane region" description="Helical" evidence="8">
    <location>
        <begin position="146"/>
        <end position="170"/>
    </location>
</feature>
<keyword evidence="7 8" id="KW-0472">Membrane</keyword>
<dbReference type="PANTHER" id="PTHR11101:SF80">
    <property type="entry name" value="PHOSPHATE TRANSPORTER"/>
    <property type="match status" value="1"/>
</dbReference>
<protein>
    <recommendedName>
        <fullName evidence="8">Phosphate transporter</fullName>
    </recommendedName>
</protein>
<keyword evidence="10" id="KW-1185">Reference proteome</keyword>
<evidence type="ECO:0000256" key="8">
    <source>
        <dbReference type="RuleBase" id="RU363058"/>
    </source>
</evidence>
<evidence type="ECO:0000256" key="3">
    <source>
        <dbReference type="ARBA" id="ARBA00022448"/>
    </source>
</evidence>
<feature type="transmembrane region" description="Helical" evidence="8">
    <location>
        <begin position="218"/>
        <end position="240"/>
    </location>
</feature>
<dbReference type="InterPro" id="IPR001204">
    <property type="entry name" value="Phos_transporter"/>
</dbReference>
<feature type="transmembrane region" description="Helical" evidence="8">
    <location>
        <begin position="518"/>
        <end position="538"/>
    </location>
</feature>
<dbReference type="AlphaFoldDB" id="A0A498SFH3"/>
<accession>A0A498SFH3</accession>
<evidence type="ECO:0000256" key="7">
    <source>
        <dbReference type="ARBA" id="ARBA00023136"/>
    </source>
</evidence>
<evidence type="ECO:0000256" key="1">
    <source>
        <dbReference type="ARBA" id="ARBA00004141"/>
    </source>
</evidence>
<evidence type="ECO:0000256" key="6">
    <source>
        <dbReference type="ARBA" id="ARBA00022989"/>
    </source>
</evidence>
<keyword evidence="4 8" id="KW-0592">Phosphate transport</keyword>
<feature type="transmembrane region" description="Helical" evidence="8">
    <location>
        <begin position="182"/>
        <end position="206"/>
    </location>
</feature>
<dbReference type="OrthoDB" id="260807at2759"/>
<dbReference type="GO" id="GO:0016020">
    <property type="term" value="C:membrane"/>
    <property type="evidence" value="ECO:0007669"/>
    <property type="project" value="UniProtKB-SubCell"/>
</dbReference>
<comment type="subcellular location">
    <subcellularLocation>
        <location evidence="1 8">Membrane</location>
        <topology evidence="1 8">Multi-pass membrane protein</topology>
    </subcellularLocation>
</comment>
<comment type="similarity">
    <text evidence="2 8">Belongs to the inorganic phosphate transporter (PiT) (TC 2.A.20) family.</text>
</comment>